<accession>A0A3N4KWH7</accession>
<organism evidence="1 2">
    <name type="scientific">Morchella conica CCBAS932</name>
    <dbReference type="NCBI Taxonomy" id="1392247"/>
    <lineage>
        <taxon>Eukaryota</taxon>
        <taxon>Fungi</taxon>
        <taxon>Dikarya</taxon>
        <taxon>Ascomycota</taxon>
        <taxon>Pezizomycotina</taxon>
        <taxon>Pezizomycetes</taxon>
        <taxon>Pezizales</taxon>
        <taxon>Morchellaceae</taxon>
        <taxon>Morchella</taxon>
    </lineage>
</organism>
<gene>
    <name evidence="1" type="ORF">P167DRAFT_543602</name>
</gene>
<dbReference type="InParanoid" id="A0A3N4KWH7"/>
<name>A0A3N4KWH7_9PEZI</name>
<evidence type="ECO:0000313" key="2">
    <source>
        <dbReference type="Proteomes" id="UP000277580"/>
    </source>
</evidence>
<dbReference type="EMBL" id="ML119116">
    <property type="protein sequence ID" value="RPB14904.1"/>
    <property type="molecule type" value="Genomic_DNA"/>
</dbReference>
<sequence length="348" mass="38979">MYVVIFDLFTAKRSDTEHLLTNCHHAPLSSSAAALHYSVNRHLRMNNPEYSINNLLQTGPTGSSHKLATGVMMEDHREAVCYNLRSLTLGLVYTASVSIETVLTQWIIDTKLRPSSNLAPHSNRPRDSLIDFELPFDRGAREQPIVCLSVDPNAGTWVGCVFYTLDEARNCAEIARKMGLPVKDFRKLLVRTKASQSIQSSDFLINVQHDPDIPWPNHHGFNGQEENPGFYMFCLPATLRFPQNGSLKLYLPKVVGMADLIPAYPCPSFIVDPATFEGIWDYIRKTKESLGKRLESKLWRKVGRSRVKATGDRGKLESSGYGEPMDIDSNDGIDTLNYLGIHRVLTGG</sequence>
<dbReference type="Proteomes" id="UP000277580">
    <property type="component" value="Unassembled WGS sequence"/>
</dbReference>
<keyword evidence="2" id="KW-1185">Reference proteome</keyword>
<proteinExistence type="predicted"/>
<protein>
    <submittedName>
        <fullName evidence="1">Uncharacterized protein</fullName>
    </submittedName>
</protein>
<dbReference type="OrthoDB" id="5335254at2759"/>
<evidence type="ECO:0000313" key="1">
    <source>
        <dbReference type="EMBL" id="RPB14904.1"/>
    </source>
</evidence>
<reference evidence="1 2" key="1">
    <citation type="journal article" date="2018" name="Nat. Ecol. Evol.">
        <title>Pezizomycetes genomes reveal the molecular basis of ectomycorrhizal truffle lifestyle.</title>
        <authorList>
            <person name="Murat C."/>
            <person name="Payen T."/>
            <person name="Noel B."/>
            <person name="Kuo A."/>
            <person name="Morin E."/>
            <person name="Chen J."/>
            <person name="Kohler A."/>
            <person name="Krizsan K."/>
            <person name="Balestrini R."/>
            <person name="Da Silva C."/>
            <person name="Montanini B."/>
            <person name="Hainaut M."/>
            <person name="Levati E."/>
            <person name="Barry K.W."/>
            <person name="Belfiori B."/>
            <person name="Cichocki N."/>
            <person name="Clum A."/>
            <person name="Dockter R.B."/>
            <person name="Fauchery L."/>
            <person name="Guy J."/>
            <person name="Iotti M."/>
            <person name="Le Tacon F."/>
            <person name="Lindquist E.A."/>
            <person name="Lipzen A."/>
            <person name="Malagnac F."/>
            <person name="Mello A."/>
            <person name="Molinier V."/>
            <person name="Miyauchi S."/>
            <person name="Poulain J."/>
            <person name="Riccioni C."/>
            <person name="Rubini A."/>
            <person name="Sitrit Y."/>
            <person name="Splivallo R."/>
            <person name="Traeger S."/>
            <person name="Wang M."/>
            <person name="Zifcakova L."/>
            <person name="Wipf D."/>
            <person name="Zambonelli A."/>
            <person name="Paolocci F."/>
            <person name="Nowrousian M."/>
            <person name="Ottonello S."/>
            <person name="Baldrian P."/>
            <person name="Spatafora J.W."/>
            <person name="Henrissat B."/>
            <person name="Nagy L.G."/>
            <person name="Aury J.M."/>
            <person name="Wincker P."/>
            <person name="Grigoriev I.V."/>
            <person name="Bonfante P."/>
            <person name="Martin F.M."/>
        </authorList>
    </citation>
    <scope>NUCLEOTIDE SEQUENCE [LARGE SCALE GENOMIC DNA]</scope>
    <source>
        <strain evidence="1 2">CCBAS932</strain>
    </source>
</reference>
<dbReference type="AlphaFoldDB" id="A0A3N4KWH7"/>